<proteinExistence type="predicted"/>
<comment type="cofactor">
    <cofactor evidence="11">
        <name>Mn(2+)</name>
        <dbReference type="ChEBI" id="CHEBI:29035"/>
    </cofactor>
    <text evidence="11">Binds 2 manganese ions per subunit.</text>
</comment>
<feature type="binding site" evidence="10">
    <location>
        <begin position="147"/>
        <end position="151"/>
    </location>
    <ligand>
        <name>GMP</name>
        <dbReference type="ChEBI" id="CHEBI:58115"/>
    </ligand>
</feature>
<gene>
    <name evidence="12" type="primary">rtcB_2</name>
    <name evidence="12" type="ORF">SAMEA3375112_03342</name>
</gene>
<dbReference type="GO" id="GO:0030145">
    <property type="term" value="F:manganese ion binding"/>
    <property type="evidence" value="ECO:0007669"/>
    <property type="project" value="TreeGrafter"/>
</dbReference>
<evidence type="ECO:0000256" key="4">
    <source>
        <dbReference type="ARBA" id="ARBA00022741"/>
    </source>
</evidence>
<evidence type="ECO:0000256" key="6">
    <source>
        <dbReference type="ARBA" id="ARBA00023134"/>
    </source>
</evidence>
<protein>
    <recommendedName>
        <fullName evidence="1">3'-phosphate/5'-hydroxy nucleic acid ligase</fullName>
        <ecNumber evidence="1">6.5.1.8</ecNumber>
    </recommendedName>
</protein>
<comment type="catalytic activity">
    <reaction evidence="8">
        <text>a 3'-end 3'-phospho-ribonucleotide-RNA + a 5'-end dephospho-ribonucleoside-RNA + GTP = a ribonucleotidyl-ribonucleotide-RNA + GMP + diphosphate</text>
        <dbReference type="Rhea" id="RHEA:68076"/>
        <dbReference type="Rhea" id="RHEA-COMP:10463"/>
        <dbReference type="Rhea" id="RHEA-COMP:13936"/>
        <dbReference type="Rhea" id="RHEA-COMP:17355"/>
        <dbReference type="ChEBI" id="CHEBI:33019"/>
        <dbReference type="ChEBI" id="CHEBI:37565"/>
        <dbReference type="ChEBI" id="CHEBI:58115"/>
        <dbReference type="ChEBI" id="CHEBI:83062"/>
        <dbReference type="ChEBI" id="CHEBI:138284"/>
        <dbReference type="ChEBI" id="CHEBI:173118"/>
        <dbReference type="EC" id="6.5.1.8"/>
    </reaction>
</comment>
<evidence type="ECO:0000256" key="1">
    <source>
        <dbReference type="ARBA" id="ARBA00012726"/>
    </source>
</evidence>
<feature type="active site" description="GMP-histidine intermediate" evidence="9">
    <location>
        <position position="344"/>
    </location>
</feature>
<dbReference type="RefSeq" id="WP_021402170.1">
    <property type="nucleotide sequence ID" value="NZ_CP149699.1"/>
</dbReference>
<dbReference type="GO" id="GO:0006281">
    <property type="term" value="P:DNA repair"/>
    <property type="evidence" value="ECO:0007669"/>
    <property type="project" value="TreeGrafter"/>
</dbReference>
<evidence type="ECO:0000256" key="5">
    <source>
        <dbReference type="ARBA" id="ARBA00022800"/>
    </source>
</evidence>
<evidence type="ECO:0000313" key="13">
    <source>
        <dbReference type="Proteomes" id="UP000189137"/>
    </source>
</evidence>
<evidence type="ECO:0000256" key="3">
    <source>
        <dbReference type="ARBA" id="ARBA00022723"/>
    </source>
</evidence>
<dbReference type="Gene3D" id="3.90.1860.10">
    <property type="entry name" value="tRNA-splicing ligase RtcB"/>
    <property type="match status" value="1"/>
</dbReference>
<dbReference type="SUPFAM" id="SSF103365">
    <property type="entry name" value="Hypothetical protein PH1602"/>
    <property type="match status" value="1"/>
</dbReference>
<dbReference type="PANTHER" id="PTHR43749">
    <property type="entry name" value="RNA-SPLICING LIGASE RTCB"/>
    <property type="match status" value="1"/>
</dbReference>
<accession>A0A9X8RLK0</accession>
<reference evidence="12 13" key="1">
    <citation type="submission" date="2017-02" db="EMBL/GenBank/DDBJ databases">
        <authorList>
            <consortium name="Pathogen Informatics"/>
        </authorList>
    </citation>
    <scope>NUCLEOTIDE SEQUENCE [LARGE SCALE GENOMIC DNA]</scope>
    <source>
        <strain evidence="12 13">VRECD0157</strain>
    </source>
</reference>
<dbReference type="GO" id="GO:0170057">
    <property type="term" value="F:RNA ligase (GTP) activity"/>
    <property type="evidence" value="ECO:0007669"/>
    <property type="project" value="UniProtKB-EC"/>
</dbReference>
<feature type="binding site" evidence="10">
    <location>
        <begin position="294"/>
        <end position="295"/>
    </location>
    <ligand>
        <name>GMP</name>
        <dbReference type="ChEBI" id="CHEBI:58115"/>
    </ligand>
</feature>
<feature type="binding site" evidence="10">
    <location>
        <begin position="344"/>
        <end position="347"/>
    </location>
    <ligand>
        <name>GMP</name>
        <dbReference type="ChEBI" id="CHEBI:58115"/>
    </ligand>
</feature>
<evidence type="ECO:0000313" key="12">
    <source>
        <dbReference type="EMBL" id="SJS98624.1"/>
    </source>
</evidence>
<dbReference type="PANTHER" id="PTHR43749:SF2">
    <property type="entry name" value="RNA-SPLICING LIGASE RTCB"/>
    <property type="match status" value="1"/>
</dbReference>
<evidence type="ECO:0000256" key="8">
    <source>
        <dbReference type="ARBA" id="ARBA00047746"/>
    </source>
</evidence>
<dbReference type="Proteomes" id="UP000189137">
    <property type="component" value="Unassembled WGS sequence"/>
</dbReference>
<dbReference type="GO" id="GO:0006396">
    <property type="term" value="P:RNA processing"/>
    <property type="evidence" value="ECO:0007669"/>
    <property type="project" value="InterPro"/>
</dbReference>
<dbReference type="InterPro" id="IPR036025">
    <property type="entry name" value="RtcB-like_sf"/>
</dbReference>
<dbReference type="Pfam" id="PF01139">
    <property type="entry name" value="RtcB"/>
    <property type="match status" value="1"/>
</dbReference>
<sequence>MEVQGKYNKAKIFTDNVDSITIGQIISLCNQKEFKGASIRIMPDCHAGRGCTIGTTMTISDKVVPNLVGVDIGCGMATIPLKKYINNLNYTKLDKIIRDNIPHGFKIHNKSREKLLRNLFNIDINNLRCEVNKNRACMSLGTLGGGNHFIEVDKSEKGQMYLTVHTGSRNLGKQIADYYQDKAIKYCVEKYKKSYDDAKEFLISSLKKDNKEHLINEYLKVFNDRKLNKPHDDLCYLENDLMEDYLHDMSIAQKYAVANRMVIIADILFKYNSLDVNYDHFIRDIKCDVIECIHNYIDMDSKILRKGAISANKDETVIIPVNMRDGIILGKGKGNSEWNYSAPHGAGRILSRGKAKEKISLDEFEESMKEIFTTCVGQSTLDEAPQAYKPIEDILNNIGDTIEIMEVLKPIYNFKSN</sequence>
<comment type="caution">
    <text evidence="12">The sequence shown here is derived from an EMBL/GenBank/DDBJ whole genome shotgun (WGS) entry which is preliminary data.</text>
</comment>
<keyword evidence="7 11" id="KW-0464">Manganese</keyword>
<dbReference type="EMBL" id="FUPS01000014">
    <property type="protein sequence ID" value="SJS98624.1"/>
    <property type="molecule type" value="Genomic_DNA"/>
</dbReference>
<evidence type="ECO:0000256" key="11">
    <source>
        <dbReference type="PIRSR" id="PIRSR601233-3"/>
    </source>
</evidence>
<keyword evidence="4 10" id="KW-0547">Nucleotide-binding</keyword>
<evidence type="ECO:0000256" key="10">
    <source>
        <dbReference type="PIRSR" id="PIRSR601233-2"/>
    </source>
</evidence>
<organism evidence="12 13">
    <name type="scientific">Clostridioides difficile</name>
    <name type="common">Peptoclostridium difficile</name>
    <dbReference type="NCBI Taxonomy" id="1496"/>
    <lineage>
        <taxon>Bacteria</taxon>
        <taxon>Bacillati</taxon>
        <taxon>Bacillota</taxon>
        <taxon>Clostridia</taxon>
        <taxon>Peptostreptococcales</taxon>
        <taxon>Peptostreptococcaceae</taxon>
        <taxon>Clostridioides</taxon>
    </lineage>
</organism>
<evidence type="ECO:0000256" key="9">
    <source>
        <dbReference type="PIRSR" id="PIRSR601233-1"/>
    </source>
</evidence>
<feature type="binding site" evidence="11">
    <location>
        <position position="71"/>
    </location>
    <ligand>
        <name>Mn(2+)</name>
        <dbReference type="ChEBI" id="CHEBI:29035"/>
        <label>1</label>
    </ligand>
</feature>
<keyword evidence="5" id="KW-0692">RNA repair</keyword>
<dbReference type="InterPro" id="IPR001233">
    <property type="entry name" value="RtcB"/>
</dbReference>
<dbReference type="InterPro" id="IPR052915">
    <property type="entry name" value="RtcB-like"/>
</dbReference>
<feature type="binding site" evidence="11">
    <location>
        <position position="294"/>
    </location>
    <ligand>
        <name>Mn(2+)</name>
        <dbReference type="ChEBI" id="CHEBI:29035"/>
        <label>2</label>
    </ligand>
</feature>
<evidence type="ECO:0000256" key="7">
    <source>
        <dbReference type="ARBA" id="ARBA00023211"/>
    </source>
</evidence>
<keyword evidence="6 10" id="KW-0342">GTP-binding</keyword>
<name>A0A9X8RLK0_CLODI</name>
<feature type="binding site" evidence="11">
    <location>
        <position position="148"/>
    </location>
    <ligand>
        <name>Mn(2+)</name>
        <dbReference type="ChEBI" id="CHEBI:29035"/>
        <label>1</label>
    </ligand>
</feature>
<feature type="binding site" evidence="10">
    <location>
        <begin position="320"/>
        <end position="323"/>
    </location>
    <ligand>
        <name>GMP</name>
        <dbReference type="ChEBI" id="CHEBI:58115"/>
    </ligand>
</feature>
<keyword evidence="3 11" id="KW-0479">Metal-binding</keyword>
<dbReference type="EC" id="6.5.1.8" evidence="1"/>
<dbReference type="AlphaFoldDB" id="A0A9X8RLK0"/>
<dbReference type="GO" id="GO:0042245">
    <property type="term" value="P:RNA repair"/>
    <property type="evidence" value="ECO:0007669"/>
    <property type="project" value="UniProtKB-KW"/>
</dbReference>
<dbReference type="GO" id="GO:0005525">
    <property type="term" value="F:GTP binding"/>
    <property type="evidence" value="ECO:0007669"/>
    <property type="project" value="UniProtKB-KW"/>
</dbReference>
<evidence type="ECO:0000256" key="2">
    <source>
        <dbReference type="ARBA" id="ARBA00022598"/>
    </source>
</evidence>
<feature type="binding site" evidence="11">
    <location>
        <position position="165"/>
    </location>
    <ligand>
        <name>Mn(2+)</name>
        <dbReference type="ChEBI" id="CHEBI:29035"/>
        <label>2</label>
    </ligand>
</feature>
<keyword evidence="2 12" id="KW-0436">Ligase</keyword>
<dbReference type="GO" id="GO:0003909">
    <property type="term" value="F:DNA ligase activity"/>
    <property type="evidence" value="ECO:0007669"/>
    <property type="project" value="TreeGrafter"/>
</dbReference>